<keyword evidence="2" id="KW-1185">Reference proteome</keyword>
<name>A0A0D2JHL3_9CHLO</name>
<gene>
    <name evidence="1" type="ORF">MNEG_9101</name>
</gene>
<sequence length="199" mass="20491">MLRPSLSPPIGSLGLYNRAAQAGAAQQLGATASITQKKALSGSYRTPAGGGGLRSAAQWRDAYAGGAVAPGGSLSVEDAPVPAPAPAPEPAASIALKVTSTCPGATLEALVHLRDAEKGEWRTAGFITVGAGSTADVCRTDNRVVYVYARQRGGEDCDGGGRCWRGAAGPWSFEGKDYKFQEVTIPADAGSYYVHTFKC</sequence>
<evidence type="ECO:0000313" key="1">
    <source>
        <dbReference type="EMBL" id="KIY98862.1"/>
    </source>
</evidence>
<dbReference type="GeneID" id="25741976"/>
<dbReference type="AlphaFoldDB" id="A0A0D2JHL3"/>
<protein>
    <submittedName>
        <fullName evidence="1">Uncharacterized protein</fullName>
    </submittedName>
</protein>
<dbReference type="EMBL" id="KK102038">
    <property type="protein sequence ID" value="KIY98862.1"/>
    <property type="molecule type" value="Genomic_DNA"/>
</dbReference>
<dbReference type="RefSeq" id="XP_013897882.1">
    <property type="nucleotide sequence ID" value="XM_014042428.1"/>
</dbReference>
<evidence type="ECO:0000313" key="2">
    <source>
        <dbReference type="Proteomes" id="UP000054498"/>
    </source>
</evidence>
<dbReference type="OrthoDB" id="559729at2759"/>
<reference evidence="1 2" key="1">
    <citation type="journal article" date="2013" name="BMC Genomics">
        <title>Reconstruction of the lipid metabolism for the microalga Monoraphidium neglectum from its genome sequence reveals characteristics suitable for biofuel production.</title>
        <authorList>
            <person name="Bogen C."/>
            <person name="Al-Dilaimi A."/>
            <person name="Albersmeier A."/>
            <person name="Wichmann J."/>
            <person name="Grundmann M."/>
            <person name="Rupp O."/>
            <person name="Lauersen K.J."/>
            <person name="Blifernez-Klassen O."/>
            <person name="Kalinowski J."/>
            <person name="Goesmann A."/>
            <person name="Mussgnug J.H."/>
            <person name="Kruse O."/>
        </authorList>
    </citation>
    <scope>NUCLEOTIDE SEQUENCE [LARGE SCALE GENOMIC DNA]</scope>
    <source>
        <strain evidence="1 2">SAG 48.87</strain>
    </source>
</reference>
<dbReference type="Proteomes" id="UP000054498">
    <property type="component" value="Unassembled WGS sequence"/>
</dbReference>
<accession>A0A0D2JHL3</accession>
<organism evidence="1 2">
    <name type="scientific">Monoraphidium neglectum</name>
    <dbReference type="NCBI Taxonomy" id="145388"/>
    <lineage>
        <taxon>Eukaryota</taxon>
        <taxon>Viridiplantae</taxon>
        <taxon>Chlorophyta</taxon>
        <taxon>core chlorophytes</taxon>
        <taxon>Chlorophyceae</taxon>
        <taxon>CS clade</taxon>
        <taxon>Sphaeropleales</taxon>
        <taxon>Selenastraceae</taxon>
        <taxon>Monoraphidium</taxon>
    </lineage>
</organism>
<dbReference type="KEGG" id="mng:MNEG_9101"/>
<proteinExistence type="predicted"/>